<feature type="domain" description="Fibronectin type-III" evidence="1">
    <location>
        <begin position="11"/>
        <end position="120"/>
    </location>
</feature>
<dbReference type="InterPro" id="IPR036116">
    <property type="entry name" value="FN3_sf"/>
</dbReference>
<evidence type="ECO:0000259" key="1">
    <source>
        <dbReference type="PROSITE" id="PS50853"/>
    </source>
</evidence>
<evidence type="ECO:0000313" key="3">
    <source>
        <dbReference type="Proteomes" id="UP000886998"/>
    </source>
</evidence>
<name>A0A8X7CI81_9ARAC</name>
<dbReference type="SUPFAM" id="SSF49265">
    <property type="entry name" value="Fibronectin type III"/>
    <property type="match status" value="2"/>
</dbReference>
<accession>A0A8X7CI81</accession>
<dbReference type="EMBL" id="BMAV01020420">
    <property type="protein sequence ID" value="GFY73864.1"/>
    <property type="molecule type" value="Genomic_DNA"/>
</dbReference>
<dbReference type="PROSITE" id="PS50853">
    <property type="entry name" value="FN3"/>
    <property type="match status" value="3"/>
</dbReference>
<organism evidence="2 3">
    <name type="scientific">Trichonephila inaurata madagascariensis</name>
    <dbReference type="NCBI Taxonomy" id="2747483"/>
    <lineage>
        <taxon>Eukaryota</taxon>
        <taxon>Metazoa</taxon>
        <taxon>Ecdysozoa</taxon>
        <taxon>Arthropoda</taxon>
        <taxon>Chelicerata</taxon>
        <taxon>Arachnida</taxon>
        <taxon>Araneae</taxon>
        <taxon>Araneomorphae</taxon>
        <taxon>Entelegynae</taxon>
        <taxon>Araneoidea</taxon>
        <taxon>Nephilidae</taxon>
        <taxon>Trichonephila</taxon>
        <taxon>Trichonephila inaurata</taxon>
    </lineage>
</organism>
<dbReference type="Pfam" id="PF00041">
    <property type="entry name" value="fn3"/>
    <property type="match status" value="3"/>
</dbReference>
<dbReference type="AlphaFoldDB" id="A0A8X7CI81"/>
<dbReference type="CDD" id="cd00063">
    <property type="entry name" value="FN3"/>
    <property type="match status" value="3"/>
</dbReference>
<feature type="domain" description="Fibronectin type-III" evidence="1">
    <location>
        <begin position="125"/>
        <end position="225"/>
    </location>
</feature>
<evidence type="ECO:0000313" key="2">
    <source>
        <dbReference type="EMBL" id="GFY73864.1"/>
    </source>
</evidence>
<dbReference type="OrthoDB" id="6418878at2759"/>
<protein>
    <submittedName>
        <fullName evidence="2">Down syndrome cell adhesion molecule-like protein Dscam2</fullName>
    </submittedName>
</protein>
<dbReference type="InterPro" id="IPR003961">
    <property type="entry name" value="FN3_dom"/>
</dbReference>
<dbReference type="InterPro" id="IPR013783">
    <property type="entry name" value="Ig-like_fold"/>
</dbReference>
<dbReference type="PANTHER" id="PTHR46957:SF3">
    <property type="entry name" value="CYTOKINE RECEPTOR"/>
    <property type="match status" value="1"/>
</dbReference>
<dbReference type="SMART" id="SM00060">
    <property type="entry name" value="FN3"/>
    <property type="match status" value="3"/>
</dbReference>
<dbReference type="Gene3D" id="2.60.40.10">
    <property type="entry name" value="Immunoglobulins"/>
    <property type="match status" value="3"/>
</dbReference>
<keyword evidence="3" id="KW-1185">Reference proteome</keyword>
<comment type="caution">
    <text evidence="2">The sequence shown here is derived from an EMBL/GenBank/DDBJ whole genome shotgun (WGS) entry which is preliminary data.</text>
</comment>
<feature type="domain" description="Fibronectin type-III" evidence="1">
    <location>
        <begin position="227"/>
        <end position="316"/>
    </location>
</feature>
<gene>
    <name evidence="2" type="primary">Dscam2</name>
    <name evidence="2" type="ORF">TNIN_316081</name>
</gene>
<dbReference type="Proteomes" id="UP000886998">
    <property type="component" value="Unassembled WGS sequence"/>
</dbReference>
<dbReference type="PANTHER" id="PTHR46957">
    <property type="entry name" value="CYTOKINE RECEPTOR"/>
    <property type="match status" value="1"/>
</dbReference>
<dbReference type="InterPro" id="IPR050713">
    <property type="entry name" value="RTP_Phos/Ushers"/>
</dbReference>
<reference evidence="2" key="1">
    <citation type="submission" date="2020-08" db="EMBL/GenBank/DDBJ databases">
        <title>Multicomponent nature underlies the extraordinary mechanical properties of spider dragline silk.</title>
        <authorList>
            <person name="Kono N."/>
            <person name="Nakamura H."/>
            <person name="Mori M."/>
            <person name="Yoshida Y."/>
            <person name="Ohtoshi R."/>
            <person name="Malay A.D."/>
            <person name="Moran D.A.P."/>
            <person name="Tomita M."/>
            <person name="Numata K."/>
            <person name="Arakawa K."/>
        </authorList>
    </citation>
    <scope>NUCLEOTIDE SEQUENCE</scope>
</reference>
<dbReference type="GO" id="GO:0016020">
    <property type="term" value="C:membrane"/>
    <property type="evidence" value="ECO:0007669"/>
    <property type="project" value="UniProtKB-SubCell"/>
</dbReference>
<sequence length="355" mass="39360">MLPTKRETPDHPTQLEVIHISSRSVHIRWAMPFNGNSPILRFLVVTENPKDRKLLVPNITDGLFKNSDSNIVTTDISGSQTDTTLRGLKPRTLYNIHVLAENAIGRSTRSKILTVTTDDEVPRTPPLQVRVAPTSSNSLRVSWMPPEEASDGVEALLLVIMLVIKASKNGGQYLFKTLKVTDDFENECLLTNLLSSTEYNIVVQAFNDKGPGPQSDEIVAQTSKFDPPKSPTVKITKSTSNSIQIQWEGSEDVEGYLAYIREENGEWKEATLSPDVLTYNFENLKCGNAYQIYMVPFASGGKGERSQILSVKTDGRGPSAPQKDQFLQVNSTSVTVFLSAWDDGECPILHYFPAI</sequence>
<proteinExistence type="predicted"/>